<gene>
    <name evidence="2" type="ORF">AFUS01_LOCUS26507</name>
</gene>
<proteinExistence type="predicted"/>
<dbReference type="Proteomes" id="UP000708208">
    <property type="component" value="Unassembled WGS sequence"/>
</dbReference>
<dbReference type="AlphaFoldDB" id="A0A8J2KFK2"/>
<feature type="region of interest" description="Disordered" evidence="1">
    <location>
        <begin position="97"/>
        <end position="132"/>
    </location>
</feature>
<evidence type="ECO:0000256" key="1">
    <source>
        <dbReference type="SAM" id="MobiDB-lite"/>
    </source>
</evidence>
<reference evidence="2" key="1">
    <citation type="submission" date="2021-06" db="EMBL/GenBank/DDBJ databases">
        <authorList>
            <person name="Hodson N. C."/>
            <person name="Mongue J. A."/>
            <person name="Jaron S. K."/>
        </authorList>
    </citation>
    <scope>NUCLEOTIDE SEQUENCE</scope>
</reference>
<keyword evidence="3" id="KW-1185">Reference proteome</keyword>
<evidence type="ECO:0000313" key="2">
    <source>
        <dbReference type="EMBL" id="CAG7815858.1"/>
    </source>
</evidence>
<comment type="caution">
    <text evidence="2">The sequence shown here is derived from an EMBL/GenBank/DDBJ whole genome shotgun (WGS) entry which is preliminary data.</text>
</comment>
<dbReference type="EMBL" id="CAJVCH010354462">
    <property type="protein sequence ID" value="CAG7815858.1"/>
    <property type="molecule type" value="Genomic_DNA"/>
</dbReference>
<accession>A0A8J2KFK2</accession>
<evidence type="ECO:0000313" key="3">
    <source>
        <dbReference type="Proteomes" id="UP000708208"/>
    </source>
</evidence>
<protein>
    <submittedName>
        <fullName evidence="2">Uncharacterized protein</fullName>
    </submittedName>
</protein>
<name>A0A8J2KFK2_9HEXA</name>
<sequence>MGDHVVCEDTLANTDLCPGNKGHISVFADTLDQTEGLGLGITKKGLPGMEWWVNRTIATVDWMARGVRDWATRVWQIYANDCGKVKFSPLQNVTTGQKIHEYGEVEDEKEERDQQYGGSKEGNEDGLEDDGL</sequence>
<organism evidence="2 3">
    <name type="scientific">Allacma fusca</name>
    <dbReference type="NCBI Taxonomy" id="39272"/>
    <lineage>
        <taxon>Eukaryota</taxon>
        <taxon>Metazoa</taxon>
        <taxon>Ecdysozoa</taxon>
        <taxon>Arthropoda</taxon>
        <taxon>Hexapoda</taxon>
        <taxon>Collembola</taxon>
        <taxon>Symphypleona</taxon>
        <taxon>Sminthuridae</taxon>
        <taxon>Allacma</taxon>
    </lineage>
</organism>